<keyword evidence="2" id="KW-0560">Oxidoreductase</keyword>
<dbReference type="CDD" id="cd05233">
    <property type="entry name" value="SDR_c"/>
    <property type="match status" value="1"/>
</dbReference>
<name>A0A4U0TRT4_9PEZI</name>
<organism evidence="4 5">
    <name type="scientific">Salinomyces thailandicus</name>
    <dbReference type="NCBI Taxonomy" id="706561"/>
    <lineage>
        <taxon>Eukaryota</taxon>
        <taxon>Fungi</taxon>
        <taxon>Dikarya</taxon>
        <taxon>Ascomycota</taxon>
        <taxon>Pezizomycotina</taxon>
        <taxon>Dothideomycetes</taxon>
        <taxon>Dothideomycetidae</taxon>
        <taxon>Mycosphaerellales</taxon>
        <taxon>Teratosphaeriaceae</taxon>
        <taxon>Salinomyces</taxon>
    </lineage>
</organism>
<dbReference type="Proteomes" id="UP000308549">
    <property type="component" value="Unassembled WGS sequence"/>
</dbReference>
<sequence>MSFSLLQPTRSDVYPFIDPTQNLKNVAAGKTVLVTGAGTGIGRAIASSFAQAGAAKLIIAARRLGPLQETQSSIAAVAPNCEVHIASGTDVADQTSVENLFANLSSPPDIVVSNAGISGVCANIADTDPETWWKDFDVNLRGTYLVARTYIRQLRATGVKKPARIINVTSNASWRYYPGRASYAASKLGVNSLSEYIDRDEVEVGSGVRCVALHPGGVDTELAASLPEEVRRRILVDKPELAGGTAVYLSSARADFLMGRFVSSTWDMEALEKCEGRVVEGDLLKSRVLGVA</sequence>
<dbReference type="PRINTS" id="PR00081">
    <property type="entry name" value="GDHRDH"/>
</dbReference>
<dbReference type="SUPFAM" id="SSF51735">
    <property type="entry name" value="NAD(P)-binding Rossmann-fold domains"/>
    <property type="match status" value="1"/>
</dbReference>
<protein>
    <recommendedName>
        <fullName evidence="3">Ketoreductase domain-containing protein</fullName>
    </recommendedName>
</protein>
<comment type="similarity">
    <text evidence="1">Belongs to the short-chain dehydrogenases/reductases (SDR) family.</text>
</comment>
<feature type="domain" description="Ketoreductase" evidence="3">
    <location>
        <begin position="30"/>
        <end position="214"/>
    </location>
</feature>
<dbReference type="SMART" id="SM00822">
    <property type="entry name" value="PKS_KR"/>
    <property type="match status" value="1"/>
</dbReference>
<reference evidence="4 5" key="1">
    <citation type="submission" date="2017-03" db="EMBL/GenBank/DDBJ databases">
        <title>Genomes of endolithic fungi from Antarctica.</title>
        <authorList>
            <person name="Coleine C."/>
            <person name="Masonjones S."/>
            <person name="Stajich J.E."/>
        </authorList>
    </citation>
    <scope>NUCLEOTIDE SEQUENCE [LARGE SCALE GENOMIC DNA]</scope>
    <source>
        <strain evidence="4 5">CCFEE 6315</strain>
    </source>
</reference>
<evidence type="ECO:0000259" key="3">
    <source>
        <dbReference type="SMART" id="SM00822"/>
    </source>
</evidence>
<dbReference type="PANTHER" id="PTHR42760:SF37">
    <property type="entry name" value="CLAVALDEHYDE DEHYDROGENASE"/>
    <property type="match status" value="1"/>
</dbReference>
<comment type="caution">
    <text evidence="4">The sequence shown here is derived from an EMBL/GenBank/DDBJ whole genome shotgun (WGS) entry which is preliminary data.</text>
</comment>
<evidence type="ECO:0000256" key="2">
    <source>
        <dbReference type="ARBA" id="ARBA00023002"/>
    </source>
</evidence>
<evidence type="ECO:0000313" key="4">
    <source>
        <dbReference type="EMBL" id="TKA24834.1"/>
    </source>
</evidence>
<dbReference type="EMBL" id="NAJL01000040">
    <property type="protein sequence ID" value="TKA24834.1"/>
    <property type="molecule type" value="Genomic_DNA"/>
</dbReference>
<dbReference type="PANTHER" id="PTHR42760">
    <property type="entry name" value="SHORT-CHAIN DEHYDROGENASES/REDUCTASES FAMILY MEMBER"/>
    <property type="match status" value="1"/>
</dbReference>
<dbReference type="AlphaFoldDB" id="A0A4U0TRT4"/>
<proteinExistence type="inferred from homology"/>
<dbReference type="Pfam" id="PF00106">
    <property type="entry name" value="adh_short"/>
    <property type="match status" value="1"/>
</dbReference>
<accession>A0A4U0TRT4</accession>
<dbReference type="InterPro" id="IPR002347">
    <property type="entry name" value="SDR_fam"/>
</dbReference>
<keyword evidence="5" id="KW-1185">Reference proteome</keyword>
<dbReference type="InterPro" id="IPR057326">
    <property type="entry name" value="KR_dom"/>
</dbReference>
<evidence type="ECO:0000256" key="1">
    <source>
        <dbReference type="ARBA" id="ARBA00006484"/>
    </source>
</evidence>
<dbReference type="Gene3D" id="3.40.50.720">
    <property type="entry name" value="NAD(P)-binding Rossmann-like Domain"/>
    <property type="match status" value="1"/>
</dbReference>
<dbReference type="InterPro" id="IPR036291">
    <property type="entry name" value="NAD(P)-bd_dom_sf"/>
</dbReference>
<dbReference type="GO" id="GO:0016616">
    <property type="term" value="F:oxidoreductase activity, acting on the CH-OH group of donors, NAD or NADP as acceptor"/>
    <property type="evidence" value="ECO:0007669"/>
    <property type="project" value="UniProtKB-ARBA"/>
</dbReference>
<dbReference type="OrthoDB" id="1933717at2759"/>
<evidence type="ECO:0000313" key="5">
    <source>
        <dbReference type="Proteomes" id="UP000308549"/>
    </source>
</evidence>
<gene>
    <name evidence="4" type="ORF">B0A50_06563</name>
</gene>